<keyword evidence="1" id="KW-0472">Membrane</keyword>
<dbReference type="KEGG" id="fuv:JR347_08215"/>
<evidence type="ECO:0000256" key="1">
    <source>
        <dbReference type="SAM" id="Phobius"/>
    </source>
</evidence>
<dbReference type="EMBL" id="CP070608">
    <property type="protein sequence ID" value="QSE99057.1"/>
    <property type="molecule type" value="Genomic_DNA"/>
</dbReference>
<proteinExistence type="predicted"/>
<feature type="transmembrane region" description="Helical" evidence="1">
    <location>
        <begin position="65"/>
        <end position="84"/>
    </location>
</feature>
<evidence type="ECO:0000313" key="3">
    <source>
        <dbReference type="Proteomes" id="UP000662783"/>
    </source>
</evidence>
<dbReference type="RefSeq" id="WP_205723568.1">
    <property type="nucleotide sequence ID" value="NZ_CP070608.1"/>
</dbReference>
<reference evidence="2" key="1">
    <citation type="submission" date="2021-02" db="EMBL/GenBank/DDBJ databases">
        <title>Fulvivirga sp. S481 isolated from sea water.</title>
        <authorList>
            <person name="Bae S.S."/>
            <person name="Baek K."/>
        </authorList>
    </citation>
    <scope>NUCLEOTIDE SEQUENCE</scope>
    <source>
        <strain evidence="2">S481</strain>
    </source>
</reference>
<protein>
    <submittedName>
        <fullName evidence="2">Uncharacterized protein</fullName>
    </submittedName>
</protein>
<evidence type="ECO:0000313" key="2">
    <source>
        <dbReference type="EMBL" id="QSE99057.1"/>
    </source>
</evidence>
<feature type="transmembrane region" description="Helical" evidence="1">
    <location>
        <begin position="6"/>
        <end position="27"/>
    </location>
</feature>
<keyword evidence="1" id="KW-0812">Transmembrane</keyword>
<organism evidence="2 3">
    <name type="scientific">Fulvivirga lutea</name>
    <dbReference type="NCBI Taxonomy" id="2810512"/>
    <lineage>
        <taxon>Bacteria</taxon>
        <taxon>Pseudomonadati</taxon>
        <taxon>Bacteroidota</taxon>
        <taxon>Cytophagia</taxon>
        <taxon>Cytophagales</taxon>
        <taxon>Fulvivirgaceae</taxon>
        <taxon>Fulvivirga</taxon>
    </lineage>
</organism>
<dbReference type="Pfam" id="PF21900">
    <property type="entry name" value="DUF6920"/>
    <property type="match status" value="1"/>
</dbReference>
<sequence length="361" mass="40822">MKAGLIALIIIHGLIHLMGFLKAFNLAKIDTLNSFISKPVGITWFIVCLLFILTAVLYLTDYDVWWGLAIVAIILSQVLIISVWKEAKFGTLANLLILTPAIIACATFYFNKMVANERALIIAQSQTHTISDRKISDLPPVVQLWLTKSGVTNTRIPNQVNVIQSLQMKLDESQENWVPAKATQLFTPTAPAFNWQVKLKPNLFMPIVGRDEYFEGKGGMLIKLLGMYPIVDVADNKRINEAALQRYLAEICWFPQAALSEFITWRAIDSHSAEATIHHFGTIATGIFQFDDTGNFRAFKTMRYKGVEEGDEKVEWTVSAVEHQTINDIKVPTKLEAEWNLPTGKWKWLKLQVDSVSYTFE</sequence>
<keyword evidence="3" id="KW-1185">Reference proteome</keyword>
<dbReference type="AlphaFoldDB" id="A0A975A2Z2"/>
<dbReference type="InterPro" id="IPR054213">
    <property type="entry name" value="DUF6920"/>
</dbReference>
<dbReference type="Proteomes" id="UP000662783">
    <property type="component" value="Chromosome"/>
</dbReference>
<accession>A0A975A2Z2</accession>
<feature type="transmembrane region" description="Helical" evidence="1">
    <location>
        <begin position="39"/>
        <end position="59"/>
    </location>
</feature>
<name>A0A975A2Z2_9BACT</name>
<gene>
    <name evidence="2" type="ORF">JR347_08215</name>
</gene>
<keyword evidence="1" id="KW-1133">Transmembrane helix</keyword>
<feature type="transmembrane region" description="Helical" evidence="1">
    <location>
        <begin position="91"/>
        <end position="110"/>
    </location>
</feature>